<dbReference type="InterPro" id="IPR039261">
    <property type="entry name" value="FNR_nucleotide-bd"/>
</dbReference>
<evidence type="ECO:0000313" key="2">
    <source>
        <dbReference type="Proteomes" id="UP001251528"/>
    </source>
</evidence>
<comment type="caution">
    <text evidence="1">The sequence shown here is derived from an EMBL/GenBank/DDBJ whole genome shotgun (WGS) entry which is preliminary data.</text>
</comment>
<keyword evidence="2" id="KW-1185">Reference proteome</keyword>
<gene>
    <name evidence="1" type="ORF">QQS21_002087</name>
</gene>
<dbReference type="Proteomes" id="UP001251528">
    <property type="component" value="Unassembled WGS sequence"/>
</dbReference>
<accession>A0AAJ0G333</accession>
<protein>
    <submittedName>
        <fullName evidence="1">Uncharacterized protein</fullName>
    </submittedName>
</protein>
<dbReference type="Gene3D" id="3.40.50.80">
    <property type="entry name" value="Nucleotide-binding domain of ferredoxin-NADP reductase (FNR) module"/>
    <property type="match status" value="1"/>
</dbReference>
<dbReference type="AlphaFoldDB" id="A0AAJ0G333"/>
<proteinExistence type="predicted"/>
<sequence length="204" mass="24273">MIHGLPLATMDEWKRVRLDGPYGKDHRLQNFETVLLTAKGMGIVGVLPFALHLAKRRRRDDDVRRKEARLRDSNDPVFGDLSRRVDLIWWLEDNDQEVWVSKQLKRLQVLDNKVCLPYRVLYVPDEHSSKSQQRLLVVWCVYPDLRHDKKMPFEANEYWKIRYNFNLQSFSRELRQEARYPGDTVLLCENHASFVLTTNTNFDD</sequence>
<dbReference type="EMBL" id="JASWJB010000024">
    <property type="protein sequence ID" value="KAK2609306.1"/>
    <property type="molecule type" value="Genomic_DNA"/>
</dbReference>
<reference evidence="1" key="1">
    <citation type="submission" date="2023-06" db="EMBL/GenBank/DDBJ databases">
        <title>Conoideocrella luteorostrata (Hypocreales: Clavicipitaceae), a potential biocontrol fungus for elongate hemlock scale in United States Christmas tree production areas.</title>
        <authorList>
            <person name="Barrett H."/>
            <person name="Lovett B."/>
            <person name="Macias A.M."/>
            <person name="Stajich J.E."/>
            <person name="Kasson M.T."/>
        </authorList>
    </citation>
    <scope>NUCLEOTIDE SEQUENCE</scope>
    <source>
        <strain evidence="1">ARSEF 14590</strain>
    </source>
</reference>
<name>A0AAJ0G333_9HYPO</name>
<evidence type="ECO:0000313" key="1">
    <source>
        <dbReference type="EMBL" id="KAK2609306.1"/>
    </source>
</evidence>
<organism evidence="1 2">
    <name type="scientific">Conoideocrella luteorostrata</name>
    <dbReference type="NCBI Taxonomy" id="1105319"/>
    <lineage>
        <taxon>Eukaryota</taxon>
        <taxon>Fungi</taxon>
        <taxon>Dikarya</taxon>
        <taxon>Ascomycota</taxon>
        <taxon>Pezizomycotina</taxon>
        <taxon>Sordariomycetes</taxon>
        <taxon>Hypocreomycetidae</taxon>
        <taxon>Hypocreales</taxon>
        <taxon>Clavicipitaceae</taxon>
        <taxon>Conoideocrella</taxon>
    </lineage>
</organism>